<protein>
    <submittedName>
        <fullName evidence="1">Uncharacterized protein</fullName>
    </submittedName>
</protein>
<proteinExistence type="predicted"/>
<feature type="non-terminal residue" evidence="1">
    <location>
        <position position="30"/>
    </location>
</feature>
<name>X1LJS3_9ZZZZ</name>
<comment type="caution">
    <text evidence="1">The sequence shown here is derived from an EMBL/GenBank/DDBJ whole genome shotgun (WGS) entry which is preliminary data.</text>
</comment>
<sequence>MTGKYPGAGTANSRRRLYIHILFNANNSTS</sequence>
<organism evidence="1">
    <name type="scientific">marine sediment metagenome</name>
    <dbReference type="NCBI Taxonomy" id="412755"/>
    <lineage>
        <taxon>unclassified sequences</taxon>
        <taxon>metagenomes</taxon>
        <taxon>ecological metagenomes</taxon>
    </lineage>
</organism>
<dbReference type="AlphaFoldDB" id="X1LJS3"/>
<gene>
    <name evidence="1" type="ORF">S06H3_18841</name>
</gene>
<accession>X1LJS3</accession>
<reference evidence="1" key="1">
    <citation type="journal article" date="2014" name="Front. Microbiol.">
        <title>High frequency of phylogenetically diverse reductive dehalogenase-homologous genes in deep subseafloor sedimentary metagenomes.</title>
        <authorList>
            <person name="Kawai M."/>
            <person name="Futagami T."/>
            <person name="Toyoda A."/>
            <person name="Takaki Y."/>
            <person name="Nishi S."/>
            <person name="Hori S."/>
            <person name="Arai W."/>
            <person name="Tsubouchi T."/>
            <person name="Morono Y."/>
            <person name="Uchiyama I."/>
            <person name="Ito T."/>
            <person name="Fujiyama A."/>
            <person name="Inagaki F."/>
            <person name="Takami H."/>
        </authorList>
    </citation>
    <scope>NUCLEOTIDE SEQUENCE</scope>
    <source>
        <strain evidence="1">Expedition CK06-06</strain>
    </source>
</reference>
<evidence type="ECO:0000313" key="1">
    <source>
        <dbReference type="EMBL" id="GAI02625.1"/>
    </source>
</evidence>
<dbReference type="EMBL" id="BARV01009574">
    <property type="protein sequence ID" value="GAI02625.1"/>
    <property type="molecule type" value="Genomic_DNA"/>
</dbReference>